<dbReference type="PANTHER" id="PTHR32071:SF117">
    <property type="entry name" value="PTS-DEPENDENT DIHYDROXYACETONE KINASE OPERON REGULATORY PROTEIN-RELATED"/>
    <property type="match status" value="1"/>
</dbReference>
<dbReference type="Proteomes" id="UP000269375">
    <property type="component" value="Unassembled WGS sequence"/>
</dbReference>
<evidence type="ECO:0000256" key="5">
    <source>
        <dbReference type="ARBA" id="ARBA00023159"/>
    </source>
</evidence>
<dbReference type="InterPro" id="IPR009057">
    <property type="entry name" value="Homeodomain-like_sf"/>
</dbReference>
<dbReference type="CDD" id="cd00009">
    <property type="entry name" value="AAA"/>
    <property type="match status" value="1"/>
</dbReference>
<dbReference type="Pfam" id="PF25601">
    <property type="entry name" value="AAA_lid_14"/>
    <property type="match status" value="1"/>
</dbReference>
<dbReference type="InterPro" id="IPR002078">
    <property type="entry name" value="Sigma_54_int"/>
</dbReference>
<dbReference type="EMBL" id="RJTX01000001">
    <property type="protein sequence ID" value="ROI00251.1"/>
    <property type="molecule type" value="Genomic_DNA"/>
</dbReference>
<dbReference type="InterPro" id="IPR058031">
    <property type="entry name" value="AAA_lid_NorR"/>
</dbReference>
<evidence type="ECO:0000259" key="8">
    <source>
        <dbReference type="PROSITE" id="PS50045"/>
    </source>
</evidence>
<comment type="caution">
    <text evidence="9">The sequence shown here is derived from an EMBL/GenBank/DDBJ whole genome shotgun (WGS) entry which is preliminary data.</text>
</comment>
<feature type="region of interest" description="Disordered" evidence="7">
    <location>
        <begin position="186"/>
        <end position="206"/>
    </location>
</feature>
<dbReference type="Gene3D" id="1.10.10.60">
    <property type="entry name" value="Homeodomain-like"/>
    <property type="match status" value="1"/>
</dbReference>
<dbReference type="Proteomes" id="UP000295709">
    <property type="component" value="Unassembled WGS sequence"/>
</dbReference>
<reference evidence="10 12" key="2">
    <citation type="submission" date="2019-03" db="EMBL/GenBank/DDBJ databases">
        <title>Genomic Encyclopedia of Archaeal and Bacterial Type Strains, Phase II (KMG-II): from individual species to whole genera.</title>
        <authorList>
            <person name="Goeker M."/>
        </authorList>
    </citation>
    <scope>NUCLEOTIDE SEQUENCE [LARGE SCALE GENOMIC DNA]</scope>
    <source>
        <strain evidence="10 12">DSM 15235</strain>
    </source>
</reference>
<evidence type="ECO:0000256" key="2">
    <source>
        <dbReference type="ARBA" id="ARBA00022840"/>
    </source>
</evidence>
<keyword evidence="3" id="KW-0805">Transcription regulation</keyword>
<evidence type="ECO:0000256" key="1">
    <source>
        <dbReference type="ARBA" id="ARBA00022741"/>
    </source>
</evidence>
<feature type="compositionally biased region" description="Basic and acidic residues" evidence="7">
    <location>
        <begin position="191"/>
        <end position="205"/>
    </location>
</feature>
<dbReference type="Pfam" id="PF00158">
    <property type="entry name" value="Sigma54_activat"/>
    <property type="match status" value="1"/>
</dbReference>
<gene>
    <name evidence="10" type="ORF">BCF50_0561</name>
    <name evidence="9" type="ORF">EGI05_05030</name>
</gene>
<dbReference type="InterPro" id="IPR025944">
    <property type="entry name" value="Sigma_54_int_dom_CS"/>
</dbReference>
<dbReference type="Gene3D" id="1.10.8.60">
    <property type="match status" value="1"/>
</dbReference>
<keyword evidence="1" id="KW-0547">Nucleotide-binding</keyword>
<dbReference type="PROSITE" id="PS00676">
    <property type="entry name" value="SIGMA54_INTERACT_2"/>
    <property type="match status" value="1"/>
</dbReference>
<dbReference type="Gene3D" id="3.40.50.300">
    <property type="entry name" value="P-loop containing nucleotide triphosphate hydrolases"/>
    <property type="match status" value="1"/>
</dbReference>
<dbReference type="GO" id="GO:0005524">
    <property type="term" value="F:ATP binding"/>
    <property type="evidence" value="ECO:0007669"/>
    <property type="project" value="UniProtKB-KW"/>
</dbReference>
<dbReference type="PROSITE" id="PS00675">
    <property type="entry name" value="SIGMA54_INTERACT_1"/>
    <property type="match status" value="1"/>
</dbReference>
<feature type="domain" description="Sigma-54 factor interaction" evidence="8">
    <location>
        <begin position="212"/>
        <end position="441"/>
    </location>
</feature>
<dbReference type="FunFam" id="1.10.8.60:FF:000014">
    <property type="entry name" value="DNA-binding transcriptional regulator NtrC"/>
    <property type="match status" value="1"/>
</dbReference>
<reference evidence="9 11" key="1">
    <citation type="submission" date="2018-11" db="EMBL/GenBank/DDBJ databases">
        <title>Proposal to divide the Flavobacteriaceae and reorganize its genera based on Amino Acid Identity values calculated from whole genome sequences.</title>
        <authorList>
            <person name="Nicholson A.C."/>
            <person name="Gulvik C.A."/>
            <person name="Whitney A.M."/>
            <person name="Humrighouse B.W."/>
            <person name="Bell M."/>
            <person name="Holmes B."/>
            <person name="Steigerwalt A."/>
            <person name="Villarma A."/>
            <person name="Sheth M."/>
            <person name="Batra D."/>
            <person name="Pryor J."/>
            <person name="Bernardet J.-F."/>
            <person name="Hugo C."/>
            <person name="Kampfer P."/>
            <person name="Newman J."/>
            <person name="Mcquiston J.R."/>
        </authorList>
    </citation>
    <scope>NUCLEOTIDE SEQUENCE [LARGE SCALE GENOMIC DNA]</scope>
    <source>
        <strain evidence="9 11">DSM 15235</strain>
    </source>
</reference>
<proteinExistence type="predicted"/>
<dbReference type="PROSITE" id="PS00688">
    <property type="entry name" value="SIGMA54_INTERACT_3"/>
    <property type="match status" value="1"/>
</dbReference>
<evidence type="ECO:0000256" key="4">
    <source>
        <dbReference type="ARBA" id="ARBA00023125"/>
    </source>
</evidence>
<dbReference type="InterPro" id="IPR025662">
    <property type="entry name" value="Sigma_54_int_dom_ATP-bd_1"/>
</dbReference>
<dbReference type="SMART" id="SM00382">
    <property type="entry name" value="AAA"/>
    <property type="match status" value="1"/>
</dbReference>
<dbReference type="GO" id="GO:0006355">
    <property type="term" value="P:regulation of DNA-templated transcription"/>
    <property type="evidence" value="ECO:0007669"/>
    <property type="project" value="InterPro"/>
</dbReference>
<sequence>MNKPSDQHIALMNRLQEMQKDQQIISSINTALAKVLDKKSIGIILNQSFKDTFLCNEVIVLTTKEGGEFFYSSFTEKNDHHSYSSDIYLDQCIQSSEPVIFYLKNLSEKKTSTPSYFMNAKKMGMHTAVGFCLPSIGDQKNIIFLFYKNFTEFNDRLERILRGVSTQLSITIRNIFFFEKFDALSTSTPDSQKKTEPVGKEEKGNKKGFNGIIGDSEIMQQIYQHITQIASSSSNVIIYGETGTGKELIAQAIHDLSPSARKSMIRINCASIPANLIESELFGHEKGSFTGATEQRKGKFEQANGGTIFLDEIGELPLELQGRLLRVLQEKEVERIGGNKTIKVNARVIAATNRSLEKEVAEGKFRSDLFYRLNVLPIHLPPLRDRKEDIPLLANHFLEKINLKTGKKIKGFSQKVMDSMCKNAWPGNIRELENIIERSIIIAKDNVIREMDLPKIFKAKEANNDFHMKTLHQVEKEHILKIVENCNGRIFGPQGAALILGLPPTTLISKMQKLGIQKEHYVKKNEQ</sequence>
<evidence type="ECO:0000313" key="12">
    <source>
        <dbReference type="Proteomes" id="UP000295709"/>
    </source>
</evidence>
<dbReference type="InterPro" id="IPR025943">
    <property type="entry name" value="Sigma_54_int_dom_ATP-bd_2"/>
</dbReference>
<protein>
    <submittedName>
        <fullName evidence="9">Sigma-54-dependent Fis family transcriptional regulator</fullName>
    </submittedName>
    <submittedName>
        <fullName evidence="10">Transcriptional regulator with GAF, ATPase, and Fis domain</fullName>
    </submittedName>
</protein>
<evidence type="ECO:0000313" key="9">
    <source>
        <dbReference type="EMBL" id="ROI00251.1"/>
    </source>
</evidence>
<dbReference type="SUPFAM" id="SSF52540">
    <property type="entry name" value="P-loop containing nucleoside triphosphate hydrolases"/>
    <property type="match status" value="1"/>
</dbReference>
<dbReference type="GO" id="GO:0003677">
    <property type="term" value="F:DNA binding"/>
    <property type="evidence" value="ECO:0007669"/>
    <property type="project" value="UniProtKB-KW"/>
</dbReference>
<dbReference type="AlphaFoldDB" id="A0A3N0W646"/>
<name>A0A3N0W646_9FLAO</name>
<keyword evidence="12" id="KW-1185">Reference proteome</keyword>
<evidence type="ECO:0000256" key="3">
    <source>
        <dbReference type="ARBA" id="ARBA00023015"/>
    </source>
</evidence>
<dbReference type="InterPro" id="IPR027417">
    <property type="entry name" value="P-loop_NTPase"/>
</dbReference>
<dbReference type="EMBL" id="SOQW01000001">
    <property type="protein sequence ID" value="TDX94791.1"/>
    <property type="molecule type" value="Genomic_DNA"/>
</dbReference>
<evidence type="ECO:0000256" key="6">
    <source>
        <dbReference type="ARBA" id="ARBA00023163"/>
    </source>
</evidence>
<keyword evidence="4" id="KW-0238">DNA-binding</keyword>
<dbReference type="SUPFAM" id="SSF46689">
    <property type="entry name" value="Homeodomain-like"/>
    <property type="match status" value="1"/>
</dbReference>
<keyword evidence="2" id="KW-0067">ATP-binding</keyword>
<dbReference type="RefSeq" id="WP_123261955.1">
    <property type="nucleotide sequence ID" value="NZ_RJTX01000001.1"/>
</dbReference>
<keyword evidence="6" id="KW-0804">Transcription</keyword>
<evidence type="ECO:0000313" key="11">
    <source>
        <dbReference type="Proteomes" id="UP000269375"/>
    </source>
</evidence>
<dbReference type="InterPro" id="IPR003593">
    <property type="entry name" value="AAA+_ATPase"/>
</dbReference>
<organism evidence="9 11">
    <name type="scientific">Chryseobacterium daecheongense</name>
    <dbReference type="NCBI Taxonomy" id="192389"/>
    <lineage>
        <taxon>Bacteria</taxon>
        <taxon>Pseudomonadati</taxon>
        <taxon>Bacteroidota</taxon>
        <taxon>Flavobacteriia</taxon>
        <taxon>Flavobacteriales</taxon>
        <taxon>Weeksellaceae</taxon>
        <taxon>Chryseobacterium group</taxon>
        <taxon>Chryseobacterium</taxon>
    </lineage>
</organism>
<evidence type="ECO:0000256" key="7">
    <source>
        <dbReference type="SAM" id="MobiDB-lite"/>
    </source>
</evidence>
<keyword evidence="5" id="KW-0010">Activator</keyword>
<dbReference type="PROSITE" id="PS50045">
    <property type="entry name" value="SIGMA54_INTERACT_4"/>
    <property type="match status" value="1"/>
</dbReference>
<dbReference type="FunFam" id="3.40.50.300:FF:000006">
    <property type="entry name" value="DNA-binding transcriptional regulator NtrC"/>
    <property type="match status" value="1"/>
</dbReference>
<evidence type="ECO:0000313" key="10">
    <source>
        <dbReference type="EMBL" id="TDX94791.1"/>
    </source>
</evidence>
<dbReference type="OrthoDB" id="9782110at2"/>
<dbReference type="PANTHER" id="PTHR32071">
    <property type="entry name" value="TRANSCRIPTIONAL REGULATORY PROTEIN"/>
    <property type="match status" value="1"/>
</dbReference>
<accession>A0A3N0W646</accession>